<dbReference type="GO" id="GO:0004177">
    <property type="term" value="F:aminopeptidase activity"/>
    <property type="evidence" value="ECO:0007669"/>
    <property type="project" value="UniProtKB-KW"/>
</dbReference>
<accession>A0ABS2SRW4</accession>
<dbReference type="Pfam" id="PF02897">
    <property type="entry name" value="Peptidase_S9_N"/>
    <property type="match status" value="1"/>
</dbReference>
<dbReference type="PANTHER" id="PTHR42776:SF27">
    <property type="entry name" value="DIPEPTIDYL PEPTIDASE FAMILY MEMBER 6"/>
    <property type="match status" value="1"/>
</dbReference>
<proteinExistence type="predicted"/>
<dbReference type="InterPro" id="IPR029058">
    <property type="entry name" value="AB_hydrolase_fold"/>
</dbReference>
<dbReference type="InterPro" id="IPR023302">
    <property type="entry name" value="Pept_S9A_N"/>
</dbReference>
<protein>
    <submittedName>
        <fullName evidence="4">Dipeptidyl aminopeptidase/acylaminoacyl peptidase</fullName>
    </submittedName>
</protein>
<dbReference type="RefSeq" id="WP_204464143.1">
    <property type="nucleotide sequence ID" value="NZ_JAFBCV010000001.1"/>
</dbReference>
<evidence type="ECO:0000313" key="5">
    <source>
        <dbReference type="Proteomes" id="UP001179280"/>
    </source>
</evidence>
<dbReference type="InterPro" id="IPR001375">
    <property type="entry name" value="Peptidase_S9_cat"/>
</dbReference>
<dbReference type="Gene3D" id="3.40.50.1820">
    <property type="entry name" value="alpha/beta hydrolase"/>
    <property type="match status" value="1"/>
</dbReference>
<keyword evidence="1" id="KW-0378">Hydrolase</keyword>
<dbReference type="SUPFAM" id="SSF53474">
    <property type="entry name" value="alpha/beta-Hydrolases"/>
    <property type="match status" value="1"/>
</dbReference>
<keyword evidence="5" id="KW-1185">Reference proteome</keyword>
<feature type="domain" description="Peptidase S9 prolyl oligopeptidase catalytic" evidence="2">
    <location>
        <begin position="385"/>
        <end position="591"/>
    </location>
</feature>
<dbReference type="Pfam" id="PF00326">
    <property type="entry name" value="Peptidase_S9"/>
    <property type="match status" value="1"/>
</dbReference>
<comment type="caution">
    <text evidence="4">The sequence shown here is derived from an EMBL/GenBank/DDBJ whole genome shotgun (WGS) entry which is preliminary data.</text>
</comment>
<dbReference type="InterPro" id="IPR011042">
    <property type="entry name" value="6-blade_b-propeller_TolB-like"/>
</dbReference>
<gene>
    <name evidence="4" type="ORF">JOC54_000480</name>
</gene>
<keyword evidence="4" id="KW-0031">Aminopeptidase</keyword>
<dbReference type="EMBL" id="JAFBCV010000001">
    <property type="protein sequence ID" value="MBM7837249.1"/>
    <property type="molecule type" value="Genomic_DNA"/>
</dbReference>
<evidence type="ECO:0000313" key="4">
    <source>
        <dbReference type="EMBL" id="MBM7837249.1"/>
    </source>
</evidence>
<sequence>MITFKKPDVRSFLKTFQIGLFAVSPDEQTVAFKVDFTGVPEVWAMDLKRRFPYQLTNTGQTVYDLRFSKDGTHLYISFDNDGDEDQQVYAIPKEGGQVVPLLREEKTKFIVHAFSEDGKRMYYGTNQTNKTFFDLCVMDVETRQSETLLEGTKAMTMFGSVSKDEQTIIYTEMYSNTVEIGYLLHQGKSEPLIPDAKEHVTNATVLLDDGRVLLATNHESDQAYLAIYNSATKEFTKLVEMDGESVTELVLAKDEKTVYLVTSAGVQDKLYAYTIETGMYEEINLPVTSIAQITMSRAGKLYLNGSTATKPSNLYKQNENEWEQLTDVAVLGVEEADMVEPEVIRYRSFDEKEIEGLFFKPKQEKDNGYTIVFPHGGPQHADVLSFSSWHQILAYEGYRVYSPNYRGSTRYGAEYTKLVERDWGDGPRFDILAGLDFLSGKGDIEEGKLIVLGGSYGGYMSLLLHGRHPERFTSVVDICGVSNLFSFSKSVPESWKPIMERWVGHPERDKEKMTEDSPVTYLAQMTKPMLVVQGANDPRVVKEESDQIVNALREQGTDVDYLVFDDEGHGFTKLENRITMFETILEFLHKHRK</sequence>
<dbReference type="Proteomes" id="UP001179280">
    <property type="component" value="Unassembled WGS sequence"/>
</dbReference>
<dbReference type="PANTHER" id="PTHR42776">
    <property type="entry name" value="SERINE PEPTIDASE S9 FAMILY MEMBER"/>
    <property type="match status" value="1"/>
</dbReference>
<feature type="domain" description="Peptidase S9A N-terminal" evidence="3">
    <location>
        <begin position="62"/>
        <end position="318"/>
    </location>
</feature>
<evidence type="ECO:0000259" key="3">
    <source>
        <dbReference type="Pfam" id="PF02897"/>
    </source>
</evidence>
<evidence type="ECO:0000259" key="2">
    <source>
        <dbReference type="Pfam" id="PF00326"/>
    </source>
</evidence>
<dbReference type="Gene3D" id="2.120.10.30">
    <property type="entry name" value="TolB, C-terminal domain"/>
    <property type="match status" value="1"/>
</dbReference>
<dbReference type="SUPFAM" id="SSF82171">
    <property type="entry name" value="DPP6 N-terminal domain-like"/>
    <property type="match status" value="1"/>
</dbReference>
<organism evidence="4 5">
    <name type="scientific">Shouchella xiaoxiensis</name>
    <dbReference type="NCBI Taxonomy" id="766895"/>
    <lineage>
        <taxon>Bacteria</taxon>
        <taxon>Bacillati</taxon>
        <taxon>Bacillota</taxon>
        <taxon>Bacilli</taxon>
        <taxon>Bacillales</taxon>
        <taxon>Bacillaceae</taxon>
        <taxon>Shouchella</taxon>
    </lineage>
</organism>
<reference evidence="4" key="1">
    <citation type="submission" date="2021-01" db="EMBL/GenBank/DDBJ databases">
        <title>Genomic Encyclopedia of Type Strains, Phase IV (KMG-IV): sequencing the most valuable type-strain genomes for metagenomic binning, comparative biology and taxonomic classification.</title>
        <authorList>
            <person name="Goeker M."/>
        </authorList>
    </citation>
    <scope>NUCLEOTIDE SEQUENCE</scope>
    <source>
        <strain evidence="4">DSM 21943</strain>
    </source>
</reference>
<evidence type="ECO:0000256" key="1">
    <source>
        <dbReference type="ARBA" id="ARBA00022801"/>
    </source>
</evidence>
<keyword evidence="4" id="KW-0645">Protease</keyword>
<name>A0ABS2SRW4_9BACI</name>